<protein>
    <submittedName>
        <fullName evidence="1">Uncharacterized protein</fullName>
    </submittedName>
</protein>
<organism evidence="1 2">
    <name type="scientific">Klebsiella phage vB_KleM_RaK2</name>
    <dbReference type="NCBI Taxonomy" id="1147094"/>
    <lineage>
        <taxon>Viruses</taxon>
        <taxon>Duplodnaviria</taxon>
        <taxon>Heunggongvirae</taxon>
        <taxon>Uroviricota</taxon>
        <taxon>Caudoviricetes</taxon>
        <taxon>Alcyoneusvirus</taxon>
        <taxon>Alcyoneusvirus RaK2</taxon>
    </lineage>
</organism>
<accession>H6X4E2</accession>
<reference evidence="1 2" key="1">
    <citation type="journal article" date="2012" name="J. Virol.">
        <title>Genome of Klebsiella sp.-Infecting Bacteriophage vB_KleM_RaK2.</title>
        <authorList>
            <person name="Simoliunas E."/>
            <person name="Kaliniene L."/>
            <person name="Truncaite L."/>
            <person name="Klausa V."/>
            <person name="Zajanckauskaite A."/>
            <person name="Meskys R."/>
        </authorList>
    </citation>
    <scope>NUCLEOTIDE SEQUENCE [LARGE SCALE GENOMIC DNA]</scope>
</reference>
<evidence type="ECO:0000313" key="2">
    <source>
        <dbReference type="Proteomes" id="UP000007524"/>
    </source>
</evidence>
<dbReference type="KEGG" id="vg:14012923"/>
<sequence length="90" mass="10518">MQNNRPMIRNMLFVFQKKVNVTSVNGERKLNAAFAKYTQSKNIHYFYLTLNEFNDLVKEMFVSTEIVAPVSTDTILKEWESFYKSSVVIA</sequence>
<dbReference type="Proteomes" id="UP000007524">
    <property type="component" value="Segment"/>
</dbReference>
<dbReference type="EMBL" id="JQ513383">
    <property type="protein sequence ID" value="AFA44608.1"/>
    <property type="molecule type" value="Genomic_DNA"/>
</dbReference>
<dbReference type="RefSeq" id="YP_007007490.1">
    <property type="nucleotide sequence ID" value="NC_019526.1"/>
</dbReference>
<dbReference type="GeneID" id="14012923"/>
<keyword evidence="2" id="KW-1185">Reference proteome</keyword>
<gene>
    <name evidence="1" type="ORF">RaK2_00335</name>
</gene>
<proteinExistence type="predicted"/>
<name>H6X4E2_9CAUD</name>
<evidence type="ECO:0000313" key="1">
    <source>
        <dbReference type="EMBL" id="AFA44608.1"/>
    </source>
</evidence>